<comment type="similarity">
    <text evidence="2">Belongs to the HAD-like hydrolase superfamily. Cof family.</text>
</comment>
<sequence length="295" mass="34435">MYKFINDKMPIIFSDVDGTLYDHSKIPNQQTIEDIKFAKENNAHFNICTGNPYFERMRWLTKLIDVDYLISSSGAHIIDIKNNKTIYSKSIQKSIFNKILIIAKSEGIQLCFWDENNYFLLNNYSLWNDEILEYHFTNEATKKMFPQIYNNEDICPLKVEIYSKAYNDEKKVKKELNNLFNLFKDIDDIDITLTSINIEIQAKNVNKGEAILWLLKNVYNNININQNDIMVIGDSNNDYSMIILSKYSYAMANASNLILTSASYFTSSVEQNGLGEAIIDYLYRFKNVVKKYLLH</sequence>
<dbReference type="Gene3D" id="3.40.50.1000">
    <property type="entry name" value="HAD superfamily/HAD-like"/>
    <property type="match status" value="1"/>
</dbReference>
<dbReference type="InterPro" id="IPR023214">
    <property type="entry name" value="HAD_sf"/>
</dbReference>
<dbReference type="EMBL" id="CP088155">
    <property type="protein sequence ID" value="WYM97023.1"/>
    <property type="molecule type" value="Genomic_DNA"/>
</dbReference>
<dbReference type="SUPFAM" id="SSF56784">
    <property type="entry name" value="HAD-like"/>
    <property type="match status" value="1"/>
</dbReference>
<dbReference type="NCBIfam" id="TIGR01484">
    <property type="entry name" value="HAD-SF-IIB"/>
    <property type="match status" value="1"/>
</dbReference>
<dbReference type="Pfam" id="PF08282">
    <property type="entry name" value="Hydrolase_3"/>
    <property type="match status" value="1"/>
</dbReference>
<organism evidence="3 4">
    <name type="scientific">Metamycoplasma faucium</name>
    <dbReference type="NCBI Taxonomy" id="56142"/>
    <lineage>
        <taxon>Bacteria</taxon>
        <taxon>Bacillati</taxon>
        <taxon>Mycoplasmatota</taxon>
        <taxon>Mycoplasmoidales</taxon>
        <taxon>Metamycoplasmataceae</taxon>
        <taxon>Metamycoplasma</taxon>
    </lineage>
</organism>
<evidence type="ECO:0000313" key="3">
    <source>
        <dbReference type="EMBL" id="WYM97023.1"/>
    </source>
</evidence>
<dbReference type="PANTHER" id="PTHR10000">
    <property type="entry name" value="PHOSPHOSERINE PHOSPHATASE"/>
    <property type="match status" value="1"/>
</dbReference>
<accession>A0ABZ2TMG7</accession>
<keyword evidence="4" id="KW-1185">Reference proteome</keyword>
<comment type="cofactor">
    <cofactor evidence="1">
        <name>Mg(2+)</name>
        <dbReference type="ChEBI" id="CHEBI:18420"/>
    </cofactor>
</comment>
<gene>
    <name evidence="3" type="ORF">LQ356_02255</name>
</gene>
<dbReference type="PANTHER" id="PTHR10000:SF8">
    <property type="entry name" value="HAD SUPERFAMILY HYDROLASE-LIKE, TYPE 3"/>
    <property type="match status" value="1"/>
</dbReference>
<keyword evidence="3" id="KW-0378">Hydrolase</keyword>
<dbReference type="InterPro" id="IPR006379">
    <property type="entry name" value="HAD-SF_hydro_IIB"/>
</dbReference>
<dbReference type="RefSeq" id="WP_405311219.1">
    <property type="nucleotide sequence ID" value="NZ_CP088155.1"/>
</dbReference>
<evidence type="ECO:0000313" key="4">
    <source>
        <dbReference type="Proteomes" id="UP001622612"/>
    </source>
</evidence>
<protein>
    <submittedName>
        <fullName evidence="3">HAD family hydrolase</fullName>
    </submittedName>
</protein>
<dbReference type="NCBIfam" id="TIGR00099">
    <property type="entry name" value="Cof-subfamily"/>
    <property type="match status" value="1"/>
</dbReference>
<evidence type="ECO:0000256" key="1">
    <source>
        <dbReference type="ARBA" id="ARBA00001946"/>
    </source>
</evidence>
<evidence type="ECO:0000256" key="2">
    <source>
        <dbReference type="ARBA" id="ARBA00034778"/>
    </source>
</evidence>
<dbReference type="Gene3D" id="3.30.1240.10">
    <property type="match status" value="1"/>
</dbReference>
<reference evidence="3" key="1">
    <citation type="submission" date="2021-11" db="EMBL/GenBank/DDBJ databases">
        <title>The first genome sequence of unculturable Mycoplasma faucium obtained by de novo assembly of metagenomic reads.</title>
        <authorList>
            <person name="Sabat A.J."/>
            <person name="Bathoorn E."/>
            <person name="Akkerboom V."/>
            <person name="Friedrich A.W."/>
        </authorList>
    </citation>
    <scope>NUCLEOTIDE SEQUENCE [LARGE SCALE GENOMIC DNA]</scope>
    <source>
        <strain evidence="3">UMCG-MFM1</strain>
    </source>
</reference>
<name>A0ABZ2TMG7_9BACT</name>
<dbReference type="Proteomes" id="UP001622612">
    <property type="component" value="Chromosome"/>
</dbReference>
<dbReference type="GO" id="GO:0016787">
    <property type="term" value="F:hydrolase activity"/>
    <property type="evidence" value="ECO:0007669"/>
    <property type="project" value="UniProtKB-KW"/>
</dbReference>
<dbReference type="InterPro" id="IPR000150">
    <property type="entry name" value="Cof"/>
</dbReference>
<dbReference type="InterPro" id="IPR036412">
    <property type="entry name" value="HAD-like_sf"/>
</dbReference>
<proteinExistence type="inferred from homology"/>